<dbReference type="RefSeq" id="WP_078605467.1">
    <property type="nucleotide sequence ID" value="NZ_MPZV01000003.1"/>
</dbReference>
<feature type="compositionally biased region" description="Polar residues" evidence="1">
    <location>
        <begin position="221"/>
        <end position="235"/>
    </location>
</feature>
<feature type="compositionally biased region" description="Polar residues" evidence="1">
    <location>
        <begin position="282"/>
        <end position="295"/>
    </location>
</feature>
<evidence type="ECO:0008006" key="5">
    <source>
        <dbReference type="Google" id="ProtNLM"/>
    </source>
</evidence>
<feature type="signal peptide" evidence="2">
    <location>
        <begin position="1"/>
        <end position="24"/>
    </location>
</feature>
<feature type="chain" id="PRO_5046011619" description="OmpH family outer membrane protein" evidence="2">
    <location>
        <begin position="25"/>
        <end position="295"/>
    </location>
</feature>
<dbReference type="SUPFAM" id="SSF111384">
    <property type="entry name" value="OmpH-like"/>
    <property type="match status" value="1"/>
</dbReference>
<dbReference type="Pfam" id="PF03938">
    <property type="entry name" value="OmpH"/>
    <property type="match status" value="1"/>
</dbReference>
<feature type="compositionally biased region" description="Polar residues" evidence="1">
    <location>
        <begin position="250"/>
        <end position="265"/>
    </location>
</feature>
<evidence type="ECO:0000256" key="2">
    <source>
        <dbReference type="SAM" id="SignalP"/>
    </source>
</evidence>
<proteinExistence type="predicted"/>
<keyword evidence="4" id="KW-1185">Reference proteome</keyword>
<evidence type="ECO:0000313" key="3">
    <source>
        <dbReference type="EMBL" id="OOY23569.1"/>
    </source>
</evidence>
<dbReference type="Gene3D" id="3.30.910.20">
    <property type="entry name" value="Skp domain"/>
    <property type="match status" value="1"/>
</dbReference>
<dbReference type="EMBL" id="MPZV01000003">
    <property type="protein sequence ID" value="OOY23569.1"/>
    <property type="molecule type" value="Genomic_DNA"/>
</dbReference>
<organism evidence="3 4">
    <name type="scientific">Thioclava sediminum</name>
    <dbReference type="NCBI Taxonomy" id="1915319"/>
    <lineage>
        <taxon>Bacteria</taxon>
        <taxon>Pseudomonadati</taxon>
        <taxon>Pseudomonadota</taxon>
        <taxon>Alphaproteobacteria</taxon>
        <taxon>Rhodobacterales</taxon>
        <taxon>Paracoccaceae</taxon>
        <taxon>Thioclava</taxon>
    </lineage>
</organism>
<dbReference type="SMART" id="SM00935">
    <property type="entry name" value="OmpH"/>
    <property type="match status" value="1"/>
</dbReference>
<comment type="caution">
    <text evidence="3">The sequence shown here is derived from an EMBL/GenBank/DDBJ whole genome shotgun (WGS) entry which is preliminary data.</text>
</comment>
<dbReference type="InterPro" id="IPR005632">
    <property type="entry name" value="Chaperone_Skp"/>
</dbReference>
<dbReference type="Proteomes" id="UP000190787">
    <property type="component" value="Unassembled WGS sequence"/>
</dbReference>
<protein>
    <recommendedName>
        <fullName evidence="5">OmpH family outer membrane protein</fullName>
    </recommendedName>
</protein>
<accession>A0ABX3MZG9</accession>
<sequence>MRLSSVTVSFIAAALAFGPGAAVAQSAVQTPHTQAPAAGPRVQQSAVLTLDWERLYDNSLWGKRVQSEIESASSALRKENDRIASQLEAEERKLTEERLTMPSDQFQQAADAFDTRATDIRKAQKAKADAIQRQLNQEHQTFVQTVVPLLDEVLKARGAVVVLDSRAIIRGLAQADVTSELGARVDKEIGDGAGRVTPLVPPTSNGGSADAAQGAPATPDQPGSNQPASGQSSSGADPDQSGEAGVFVDSSPNSAGKSGGNSTLDGATRDAPGLPLGLPVEDNNQVAPTDTAPAQ</sequence>
<dbReference type="InterPro" id="IPR024930">
    <property type="entry name" value="Skp_dom_sf"/>
</dbReference>
<gene>
    <name evidence="3" type="ORF">BMI91_13900</name>
</gene>
<evidence type="ECO:0000313" key="4">
    <source>
        <dbReference type="Proteomes" id="UP000190787"/>
    </source>
</evidence>
<keyword evidence="2" id="KW-0732">Signal</keyword>
<feature type="region of interest" description="Disordered" evidence="1">
    <location>
        <begin position="189"/>
        <end position="295"/>
    </location>
</feature>
<name>A0ABX3MZG9_9RHOB</name>
<evidence type="ECO:0000256" key="1">
    <source>
        <dbReference type="SAM" id="MobiDB-lite"/>
    </source>
</evidence>
<reference evidence="3 4" key="1">
    <citation type="submission" date="2016-11" db="EMBL/GenBank/DDBJ databases">
        <title>A multilocus sequence analysis scheme for characterization of bacteria in the genus Thioclava.</title>
        <authorList>
            <person name="Liu Y."/>
            <person name="Shao Z."/>
        </authorList>
    </citation>
    <scope>NUCLEOTIDE SEQUENCE [LARGE SCALE GENOMIC DNA]</scope>
    <source>
        <strain evidence="3 4">TAW-CT134</strain>
    </source>
</reference>